<evidence type="ECO:0000313" key="1">
    <source>
        <dbReference type="EMBL" id="GLR76828.1"/>
    </source>
</evidence>
<keyword evidence="4" id="KW-1185">Reference proteome</keyword>
<dbReference type="OrthoDB" id="6003599at2"/>
<dbReference type="RefSeq" id="WP_105064461.1">
    <property type="nucleotide sequence ID" value="NZ_BSOU01000014.1"/>
</dbReference>
<name>A0A2S7X1A8_9GAMM</name>
<reference evidence="2 3" key="2">
    <citation type="submission" date="2016-12" db="EMBL/GenBank/DDBJ databases">
        <title>Diversity of luminous bacteria.</title>
        <authorList>
            <person name="Yoshizawa S."/>
            <person name="Kogure K."/>
        </authorList>
    </citation>
    <scope>NUCLEOTIDE SEQUENCE [LARGE SCALE GENOMIC DNA]</scope>
    <source>
        <strain evidence="2 3">NBRC 105001</strain>
    </source>
</reference>
<dbReference type="Proteomes" id="UP001156660">
    <property type="component" value="Unassembled WGS sequence"/>
</dbReference>
<evidence type="ECO:0000313" key="4">
    <source>
        <dbReference type="Proteomes" id="UP001156660"/>
    </source>
</evidence>
<dbReference type="EMBL" id="BSOU01000014">
    <property type="protein sequence ID" value="GLR76828.1"/>
    <property type="molecule type" value="Genomic_DNA"/>
</dbReference>
<comment type="caution">
    <text evidence="2">The sequence shown here is derived from an EMBL/GenBank/DDBJ whole genome shotgun (WGS) entry which is preliminary data.</text>
</comment>
<gene>
    <name evidence="2" type="ORF">BTO23_20565</name>
    <name evidence="1" type="ORF">GCM10007855_37030</name>
</gene>
<dbReference type="AlphaFoldDB" id="A0A2S7X1A8"/>
<dbReference type="EMBL" id="MSCP01000005">
    <property type="protein sequence ID" value="PQJ83538.1"/>
    <property type="molecule type" value="Genomic_DNA"/>
</dbReference>
<reference evidence="1" key="1">
    <citation type="journal article" date="2014" name="Int. J. Syst. Evol. Microbiol.">
        <title>Complete genome of a new Firmicutes species belonging to the dominant human colonic microbiota ('Ruminococcus bicirculans') reveals two chromosomes and a selective capacity to utilize plant glucans.</title>
        <authorList>
            <consortium name="NISC Comparative Sequencing Program"/>
            <person name="Wegmann U."/>
            <person name="Louis P."/>
            <person name="Goesmann A."/>
            <person name="Henrissat B."/>
            <person name="Duncan S.H."/>
            <person name="Flint H.J."/>
        </authorList>
    </citation>
    <scope>NUCLEOTIDE SEQUENCE</scope>
    <source>
        <strain evidence="1">NBRC 105001</strain>
    </source>
</reference>
<organism evidence="2 3">
    <name type="scientific">Aliivibrio sifiae</name>
    <dbReference type="NCBI Taxonomy" id="566293"/>
    <lineage>
        <taxon>Bacteria</taxon>
        <taxon>Pseudomonadati</taxon>
        <taxon>Pseudomonadota</taxon>
        <taxon>Gammaproteobacteria</taxon>
        <taxon>Vibrionales</taxon>
        <taxon>Vibrionaceae</taxon>
        <taxon>Aliivibrio</taxon>
    </lineage>
</organism>
<accession>A0A2S7X1A8</accession>
<dbReference type="Proteomes" id="UP000239273">
    <property type="component" value="Unassembled WGS sequence"/>
</dbReference>
<sequence>MTTLSLLPHMGSLLNYTSKIAMTIRLNSNYCGKETLDENTSRVSVMWLSDMLHNLHFIGSAMQSNDRLRLSNALEKQHTYWRHHEKNIEQAIHYTHGTTANWSVEEGCAIIKRLQRDIEKGDG</sequence>
<evidence type="ECO:0000313" key="3">
    <source>
        <dbReference type="Proteomes" id="UP000239273"/>
    </source>
</evidence>
<reference evidence="4" key="3">
    <citation type="journal article" date="2019" name="Int. J. Syst. Evol. Microbiol.">
        <title>The Global Catalogue of Microorganisms (GCM) 10K type strain sequencing project: providing services to taxonomists for standard genome sequencing and annotation.</title>
        <authorList>
            <consortium name="The Broad Institute Genomics Platform"/>
            <consortium name="The Broad Institute Genome Sequencing Center for Infectious Disease"/>
            <person name="Wu L."/>
            <person name="Ma J."/>
        </authorList>
    </citation>
    <scope>NUCLEOTIDE SEQUENCE [LARGE SCALE GENOMIC DNA]</scope>
    <source>
        <strain evidence="4">NBRC 105001</strain>
    </source>
</reference>
<proteinExistence type="predicted"/>
<evidence type="ECO:0000313" key="2">
    <source>
        <dbReference type="EMBL" id="PQJ83538.1"/>
    </source>
</evidence>
<protein>
    <submittedName>
        <fullName evidence="2">Uncharacterized protein</fullName>
    </submittedName>
</protein>
<reference evidence="1" key="4">
    <citation type="submission" date="2023-01" db="EMBL/GenBank/DDBJ databases">
        <title>Draft genome sequence of Aliivibrio sifiae strain NBRC 105001.</title>
        <authorList>
            <person name="Sun Q."/>
            <person name="Mori K."/>
        </authorList>
    </citation>
    <scope>NUCLEOTIDE SEQUENCE</scope>
    <source>
        <strain evidence="1">NBRC 105001</strain>
    </source>
</reference>